<dbReference type="GO" id="GO:0007283">
    <property type="term" value="P:spermatogenesis"/>
    <property type="evidence" value="ECO:0000266"/>
    <property type="project" value="RGD"/>
</dbReference>
<gene>
    <name evidence="2 4" type="primary">Catsperz</name>
</gene>
<dbReference type="GO" id="GO:0097228">
    <property type="term" value="C:sperm principal piece"/>
    <property type="evidence" value="ECO:0000266"/>
    <property type="project" value="RGD"/>
</dbReference>
<protein>
    <submittedName>
        <fullName evidence="1">Tex40</fullName>
    </submittedName>
</protein>
<evidence type="ECO:0000313" key="3">
    <source>
        <dbReference type="Proteomes" id="UP000002494"/>
    </source>
</evidence>
<dbReference type="OrthoDB" id="9451709at2759"/>
<dbReference type="InParanoid" id="A0A0G2K360"/>
<evidence type="ECO:0000313" key="4">
    <source>
        <dbReference type="RGD" id="2318763"/>
    </source>
</evidence>
<reference evidence="1" key="2">
    <citation type="submission" date="2019-04" db="EMBL/GenBank/DDBJ databases">
        <authorList>
            <person name="Mounika M."/>
            <person name="Yenugu S."/>
        </authorList>
    </citation>
    <scope>NUCLEOTIDE SEQUENCE</scope>
    <source>
        <strain evidence="1">Wistar</strain>
        <tissue evidence="1">Testis</tissue>
    </source>
</reference>
<dbReference type="SMR" id="A0A0G2K360"/>
<sequence length="183" mass="21203">MEENSNKENSRRSLDRSSPYGDVRQLWSTATLSTTNASVSGVCEDFDEEGKSVSKLRKHSQAISITEALNLEPEEIQQQARLELEQYHSRSLEREIEENFLATSSESEVSLSKPHRAYWIEQQNRLPLPLMDIMETEVLDILKKALSTYRSTIGRSHFMTKELQGYIEGMKKRRNKRLYCLSQ</sequence>
<dbReference type="Bgee" id="ENSRNOG00000051621">
    <property type="expression patterns" value="Expressed in testis and 19 other cell types or tissues"/>
</dbReference>
<accession>A0A0G2K360</accession>
<reference evidence="3" key="4">
    <citation type="submission" date="2024-01" db="EMBL/GenBank/DDBJ databases">
        <title>GRCr8: a new rat reference genome assembly contstructed from accurate long reads and long range scaffolding.</title>
        <authorList>
            <person name="Doris P.A."/>
            <person name="Kalbfleisch T."/>
            <person name="Li K."/>
            <person name="Howe K."/>
            <person name="Wood J."/>
        </authorList>
    </citation>
    <scope>NUCLEOTIDE SEQUENCE [LARGE SCALE GENOMIC DNA]</scope>
    <source>
        <strain evidence="3">Brown Norway</strain>
    </source>
</reference>
<proteinExistence type="evidence at transcript level"/>
<keyword evidence="3" id="KW-1185">Reference proteome</keyword>
<dbReference type="GO" id="GO:0007140">
    <property type="term" value="P:male meiotic nuclear division"/>
    <property type="evidence" value="ECO:0000266"/>
    <property type="project" value="RGD"/>
</dbReference>
<dbReference type="Proteomes" id="UP000002494">
    <property type="component" value="Chromosome 1"/>
</dbReference>
<evidence type="ECO:0000313" key="1">
    <source>
        <dbReference type="EMBL" id="QJF54191.1"/>
    </source>
</evidence>
<name>A0A0G2K360_RAT</name>
<dbReference type="GeneID" id="100362120"/>
<dbReference type="GO" id="GO:0036128">
    <property type="term" value="C:CatSper complex"/>
    <property type="evidence" value="ECO:0000266"/>
    <property type="project" value="RGD"/>
</dbReference>
<dbReference type="STRING" id="10116.ENSRNOP00000072512"/>
<dbReference type="CTD" id="25858"/>
<dbReference type="RGD" id="2318763">
    <property type="gene designation" value="Catsperz"/>
</dbReference>
<dbReference type="RefSeq" id="NP_001419664.1">
    <property type="nucleotide sequence ID" value="NM_001432735.1"/>
</dbReference>
<reference evidence="2" key="1">
    <citation type="journal article" date="2004" name="Nature">
        <title>Genome sequence of the Brown Norway rat yields insights into mammalian evolution.</title>
        <authorList>
            <consortium name="Rat Genome Sequencing Project Consortium"/>
            <person name="Gibbs R.A."/>
            <person name="Weinstock G.M."/>
            <person name="Metzker M.L."/>
            <person name="Muzny D.M."/>
            <person name="Sodergren E.J."/>
            <person name="Scherer S."/>
            <person name="Scott G."/>
            <person name="Steffen D."/>
            <person name="Worley K.C."/>
            <person name="Burch P.E."/>
            <person name="Okwuonu G."/>
            <person name="Hines S."/>
            <person name="Lewis L."/>
            <person name="Deramo C."/>
            <person name="Delgado O."/>
            <person name="Dugan-Rocha S."/>
            <person name="Miner G."/>
            <person name="Morgan M."/>
            <person name="Hawes A."/>
            <person name="Gill R."/>
            <person name="Holt R.A."/>
            <person name="Adams M.D."/>
            <person name="Amanatides P.G."/>
            <person name="Baden-Tillson H."/>
            <person name="Barnstead M."/>
            <person name="Chin S."/>
            <person name="Evans C.A."/>
            <person name="Ferriera S."/>
            <person name="Fosler C."/>
            <person name="Glodek A."/>
            <person name="Gu Z."/>
            <person name="Jennings D."/>
            <person name="Kraft C.L."/>
            <person name="Nguyen T."/>
            <person name="Pfannkoch C.M."/>
            <person name="Sitter C."/>
            <person name="Sutton G.G."/>
            <person name="Venter J.C."/>
            <person name="Woodage T."/>
            <person name="Smith D."/>
            <person name="Lee H.-M."/>
            <person name="Gustafson E."/>
            <person name="Cahill P."/>
            <person name="Kana A."/>
            <person name="Doucette-Stamm L."/>
            <person name="Weinstock K."/>
            <person name="Fechtel K."/>
            <person name="Weiss R.B."/>
            <person name="Dunn D.M."/>
            <person name="Green E.D."/>
            <person name="Blakesley R.W."/>
            <person name="Bouffard G.G."/>
            <person name="De Jong P.J."/>
            <person name="Osoegawa K."/>
            <person name="Zhu B."/>
            <person name="Marra M."/>
            <person name="Schein J."/>
            <person name="Bosdet I."/>
            <person name="Fjell C."/>
            <person name="Jones S."/>
            <person name="Krzywinski M."/>
            <person name="Mathewson C."/>
            <person name="Siddiqui A."/>
            <person name="Wye N."/>
            <person name="McPherson J."/>
            <person name="Zhao S."/>
            <person name="Fraser C.M."/>
            <person name="Shetty J."/>
            <person name="Shatsman S."/>
            <person name="Geer K."/>
            <person name="Chen Y."/>
            <person name="Abramzon S."/>
            <person name="Nierman W.C."/>
            <person name="Havlak P.H."/>
            <person name="Chen R."/>
            <person name="Durbin K.J."/>
            <person name="Egan A."/>
            <person name="Ren Y."/>
            <person name="Song X.-Z."/>
            <person name="Li B."/>
            <person name="Liu Y."/>
            <person name="Qin X."/>
            <person name="Cawley S."/>
            <person name="Cooney A.J."/>
            <person name="D'Souza L.M."/>
            <person name="Martin K."/>
            <person name="Wu J.Q."/>
            <person name="Gonzalez-Garay M.L."/>
            <person name="Jackson A.R."/>
            <person name="Kalafus K.J."/>
            <person name="McLeod M.P."/>
            <person name="Milosavljevic A."/>
            <person name="Virk D."/>
            <person name="Volkov A."/>
            <person name="Wheeler D.A."/>
            <person name="Zhang Z."/>
            <person name="Bailey J.A."/>
            <person name="Eichler E.E."/>
            <person name="Tuzun E."/>
            <person name="Birney E."/>
            <person name="Mongin E."/>
            <person name="Ureta-Vidal A."/>
            <person name="Woodwark C."/>
            <person name="Zdobnov E."/>
            <person name="Bork P."/>
            <person name="Suyama M."/>
            <person name="Torrents D."/>
            <person name="Alexandersson M."/>
            <person name="Trask B.J."/>
            <person name="Young J.M."/>
            <person name="Huang H."/>
            <person name="Wang H."/>
            <person name="Xing H."/>
            <person name="Daniels S."/>
            <person name="Gietzen D."/>
            <person name="Schmidt J."/>
            <person name="Stevens K."/>
            <person name="Vitt U."/>
            <person name="Wingrove J."/>
            <person name="Camara F."/>
            <person name="Mar Alba M."/>
            <person name="Abril J.F."/>
            <person name="Guigo R."/>
            <person name="Smit A."/>
            <person name="Dubchak I."/>
            <person name="Rubin E.M."/>
            <person name="Couronne O."/>
            <person name="Poliakov A."/>
            <person name="Huebner N."/>
            <person name="Ganten D."/>
            <person name="Goesele C."/>
            <person name="Hummel O."/>
            <person name="Kreitler T."/>
            <person name="Lee Y.-A."/>
            <person name="Monti J."/>
            <person name="Schulz H."/>
            <person name="Zimdahl H."/>
            <person name="Himmelbauer H."/>
            <person name="Lehrach H."/>
            <person name="Jacob H.J."/>
            <person name="Bromberg S."/>
            <person name="Gullings-Handley J."/>
            <person name="Jensen-Seaman M.I."/>
            <person name="Kwitek A.E."/>
            <person name="Lazar J."/>
            <person name="Pasko D."/>
            <person name="Tonellato P.J."/>
            <person name="Twigger S."/>
            <person name="Ponting C.P."/>
            <person name="Duarte J.M."/>
            <person name="Rice S."/>
            <person name="Goodstadt L."/>
            <person name="Beatson S.A."/>
            <person name="Emes R.D."/>
            <person name="Winter E.E."/>
            <person name="Webber C."/>
            <person name="Brandt P."/>
            <person name="Nyakatura G."/>
            <person name="Adetobi M."/>
            <person name="Chiaromonte F."/>
            <person name="Elnitski L."/>
            <person name="Eswara P."/>
            <person name="Hardison R.C."/>
            <person name="Hou M."/>
            <person name="Kolbe D."/>
            <person name="Makova K."/>
            <person name="Miller W."/>
            <person name="Nekrutenko A."/>
            <person name="Riemer C."/>
            <person name="Schwartz S."/>
            <person name="Taylor J."/>
            <person name="Yang S."/>
            <person name="Zhang Y."/>
            <person name="Lindpaintner K."/>
            <person name="Andrews T.D."/>
            <person name="Caccamo M."/>
            <person name="Clamp M."/>
            <person name="Clarke L."/>
            <person name="Curwen V."/>
            <person name="Durbin R.M."/>
            <person name="Eyras E."/>
            <person name="Searle S.M."/>
            <person name="Cooper G.M."/>
            <person name="Batzoglou S."/>
            <person name="Brudno M."/>
            <person name="Sidow A."/>
            <person name="Stone E.A."/>
            <person name="Payseur B.A."/>
            <person name="Bourque G."/>
            <person name="Lopez-Otin C."/>
            <person name="Puente X.S."/>
            <person name="Chakrabarti K."/>
            <person name="Chatterji S."/>
            <person name="Dewey C."/>
            <person name="Pachter L."/>
            <person name="Bray N."/>
            <person name="Yap V.B."/>
            <person name="Caspi A."/>
            <person name="Tesler G."/>
            <person name="Pevzner P.A."/>
            <person name="Haussler D."/>
            <person name="Roskin K.M."/>
            <person name="Baertsch R."/>
            <person name="Clawson H."/>
            <person name="Furey T.S."/>
            <person name="Hinrichs A.S."/>
            <person name="Karolchik D."/>
            <person name="Kent W.J."/>
            <person name="Rosenbloom K.R."/>
            <person name="Trumbower H."/>
            <person name="Weirauch M."/>
            <person name="Cooper D.N."/>
            <person name="Stenson P.D."/>
            <person name="Ma B."/>
            <person name="Brent M."/>
            <person name="Arumugam M."/>
            <person name="Shteynberg D."/>
            <person name="Copley R.R."/>
            <person name="Taylor M.S."/>
            <person name="Riethman H."/>
            <person name="Mudunuri U."/>
            <person name="Peterson J."/>
            <person name="Guyer M."/>
            <person name="Felsenfeld A."/>
            <person name="Old S."/>
            <person name="Mockrin S."/>
            <person name="Collins F.S."/>
        </authorList>
    </citation>
    <scope>NUCLEOTIDE SEQUENCE [LARGE SCALE GENOMIC DNA]</scope>
    <source>
        <strain evidence="2">Brown Norway</strain>
    </source>
</reference>
<reference evidence="3" key="3">
    <citation type="submission" date="2023-12" db="EMBL/GenBank/DDBJ databases">
        <authorList>
            <consortium name="Genome Reference Consortium"/>
            <person name="Doris P.A."/>
            <person name="Kalbfleisch T."/>
            <person name="Li K."/>
            <person name="Howe K."/>
            <person name="Wood J."/>
        </authorList>
    </citation>
    <scope>NUCLEOTIDE SEQUENCE [LARGE SCALE GENOMIC DNA]</scope>
    <source>
        <strain evidence="3">Brown Norway</strain>
    </source>
</reference>
<dbReference type="AGR" id="RGD:2318763"/>
<dbReference type="EMBL" id="MK862682">
    <property type="protein sequence ID" value="QJF54191.1"/>
    <property type="molecule type" value="mRNA"/>
</dbReference>
<dbReference type="GO" id="GO:0030317">
    <property type="term" value="P:flagellated sperm motility"/>
    <property type="evidence" value="ECO:0000266"/>
    <property type="project" value="RGD"/>
</dbReference>
<dbReference type="InterPro" id="IPR039019">
    <property type="entry name" value="CATSPERZ"/>
</dbReference>
<organism evidence="1">
    <name type="scientific">Rattus norvegicus</name>
    <name type="common">Rat</name>
    <dbReference type="NCBI Taxonomy" id="10116"/>
    <lineage>
        <taxon>Eukaryota</taxon>
        <taxon>Metazoa</taxon>
        <taxon>Chordata</taxon>
        <taxon>Craniata</taxon>
        <taxon>Vertebrata</taxon>
        <taxon>Euteleostomi</taxon>
        <taxon>Mammalia</taxon>
        <taxon>Eutheria</taxon>
        <taxon>Euarchontoglires</taxon>
        <taxon>Glires</taxon>
        <taxon>Rodentia</taxon>
        <taxon>Myomorpha</taxon>
        <taxon>Muroidea</taxon>
        <taxon>Muridae</taxon>
        <taxon>Murinae</taxon>
        <taxon>Rattus</taxon>
    </lineage>
</organism>
<dbReference type="Ensembl" id="ENSRNOT00000154998.1">
    <property type="protein sequence ID" value="ENSRNOP00000105768.1"/>
    <property type="gene ID" value="ENSRNOG00000089798.1"/>
</dbReference>
<dbReference type="PANTHER" id="PTHR42155:SF1">
    <property type="entry name" value="CATION CHANNEL SPERM-ASSOCIATED AUXILIARY SUBUNIT ZETA"/>
    <property type="match status" value="1"/>
</dbReference>
<dbReference type="PANTHER" id="PTHR42155">
    <property type="entry name" value="CATION CHANNEL SPERM-ASSOCIATED PROTEIN SUBUNIT ZETA"/>
    <property type="match status" value="1"/>
</dbReference>
<reference evidence="2" key="5">
    <citation type="submission" date="2025-05" db="UniProtKB">
        <authorList>
            <consortium name="Ensembl"/>
        </authorList>
    </citation>
    <scope>IDENTIFICATION</scope>
    <source>
        <strain evidence="2">Brown Norway</strain>
    </source>
</reference>
<dbReference type="GO" id="GO:0005737">
    <property type="term" value="C:cytoplasm"/>
    <property type="evidence" value="ECO:0000266"/>
    <property type="project" value="RGD"/>
</dbReference>
<dbReference type="AlphaFoldDB" id="A0A0G2K360"/>
<evidence type="ECO:0000313" key="2">
    <source>
        <dbReference type="Ensembl" id="ENSRNOP00000105768.1"/>
    </source>
</evidence>
<dbReference type="GeneTree" id="ENSGT00400000022853"/>
<dbReference type="GO" id="GO:0048240">
    <property type="term" value="P:sperm capacitation"/>
    <property type="evidence" value="ECO:0000266"/>
    <property type="project" value="RGD"/>
</dbReference>